<organism evidence="3 4">
    <name type="scientific">Athelia psychrophila</name>
    <dbReference type="NCBI Taxonomy" id="1759441"/>
    <lineage>
        <taxon>Eukaryota</taxon>
        <taxon>Fungi</taxon>
        <taxon>Dikarya</taxon>
        <taxon>Basidiomycota</taxon>
        <taxon>Agaricomycotina</taxon>
        <taxon>Agaricomycetes</taxon>
        <taxon>Agaricomycetidae</taxon>
        <taxon>Atheliales</taxon>
        <taxon>Atheliaceae</taxon>
        <taxon>Athelia</taxon>
    </lineage>
</organism>
<dbReference type="STRING" id="436010.A0A167XMI3"/>
<reference evidence="3 4" key="1">
    <citation type="journal article" date="2016" name="Mol. Biol. Evol.">
        <title>Comparative Genomics of Early-Diverging Mushroom-Forming Fungi Provides Insights into the Origins of Lignocellulose Decay Capabilities.</title>
        <authorList>
            <person name="Nagy L.G."/>
            <person name="Riley R."/>
            <person name="Tritt A."/>
            <person name="Adam C."/>
            <person name="Daum C."/>
            <person name="Floudas D."/>
            <person name="Sun H."/>
            <person name="Yadav J.S."/>
            <person name="Pangilinan J."/>
            <person name="Larsson K.H."/>
            <person name="Matsuura K."/>
            <person name="Barry K."/>
            <person name="Labutti K."/>
            <person name="Kuo R."/>
            <person name="Ohm R.A."/>
            <person name="Bhattacharya S.S."/>
            <person name="Shirouzu T."/>
            <person name="Yoshinaga Y."/>
            <person name="Martin F.M."/>
            <person name="Grigoriev I.V."/>
            <person name="Hibbett D.S."/>
        </authorList>
    </citation>
    <scope>NUCLEOTIDE SEQUENCE [LARGE SCALE GENOMIC DNA]</scope>
    <source>
        <strain evidence="3 4">CBS 109695</strain>
    </source>
</reference>
<keyword evidence="4" id="KW-1185">Reference proteome</keyword>
<proteinExistence type="predicted"/>
<evidence type="ECO:0000256" key="2">
    <source>
        <dbReference type="SAM" id="Phobius"/>
    </source>
</evidence>
<keyword evidence="2" id="KW-0472">Membrane</keyword>
<dbReference type="AlphaFoldDB" id="A0A167XMI3"/>
<evidence type="ECO:0000313" key="3">
    <source>
        <dbReference type="EMBL" id="KZP07372.1"/>
    </source>
</evidence>
<feature type="region of interest" description="Disordered" evidence="1">
    <location>
        <begin position="1"/>
        <end position="21"/>
    </location>
</feature>
<dbReference type="EMBL" id="KV417753">
    <property type="protein sequence ID" value="KZP07372.1"/>
    <property type="molecule type" value="Genomic_DNA"/>
</dbReference>
<protein>
    <recommendedName>
        <fullName evidence="5">Cytochrome b561 domain-containing protein</fullName>
    </recommendedName>
</protein>
<feature type="region of interest" description="Disordered" evidence="1">
    <location>
        <begin position="285"/>
        <end position="310"/>
    </location>
</feature>
<evidence type="ECO:0008006" key="5">
    <source>
        <dbReference type="Google" id="ProtNLM"/>
    </source>
</evidence>
<dbReference type="OrthoDB" id="366214at2759"/>
<sequence>MPKSLQADESNGDAGTDLGDVATDTGKGMAARMLSVGSKPSFVYTVSSISTKPAQLVVWALASALPSGASPDAKLMQHIDSGICTLDLTLPSNSTTPTTTSAGDPAHKRYMKIINHGILCTVGILGPPRSAGSSRGGQTFTTYWFAGHAVVQAMLNGLIIVAGIALGVMPSMKARRRVWMMCTRSARLPAPFVPSGRLHHPFLQIQDRHPSARVELRARRPRAADHHPRPLASKDGYIHEYPEWTMDKVPRGVNRLWILWVVLIPVVDFAGLALVPRQFKQDGAAKAGKQQIEWREIEGRERGGGRASGS</sequence>
<evidence type="ECO:0000256" key="1">
    <source>
        <dbReference type="SAM" id="MobiDB-lite"/>
    </source>
</evidence>
<keyword evidence="2" id="KW-0812">Transmembrane</keyword>
<feature type="transmembrane region" description="Helical" evidence="2">
    <location>
        <begin position="256"/>
        <end position="275"/>
    </location>
</feature>
<dbReference type="Proteomes" id="UP000076532">
    <property type="component" value="Unassembled WGS sequence"/>
</dbReference>
<feature type="compositionally biased region" description="Basic and acidic residues" evidence="1">
    <location>
        <begin position="292"/>
        <end position="304"/>
    </location>
</feature>
<keyword evidence="2" id="KW-1133">Transmembrane helix</keyword>
<evidence type="ECO:0000313" key="4">
    <source>
        <dbReference type="Proteomes" id="UP000076532"/>
    </source>
</evidence>
<gene>
    <name evidence="3" type="ORF">FIBSPDRAFT_1053000</name>
</gene>
<name>A0A167XMI3_9AGAM</name>
<accession>A0A167XMI3</accession>
<feature type="transmembrane region" description="Helical" evidence="2">
    <location>
        <begin position="143"/>
        <end position="168"/>
    </location>
</feature>